<dbReference type="Proteomes" id="UP000280188">
    <property type="component" value="Chromosome"/>
</dbReference>
<proteinExistence type="predicted"/>
<dbReference type="AlphaFoldDB" id="A0A2Z6INZ0"/>
<keyword evidence="2" id="KW-1185">Reference proteome</keyword>
<dbReference type="RefSeq" id="WP_126605429.1">
    <property type="nucleotide sequence ID" value="NZ_AP018795.1"/>
</dbReference>
<accession>A0A2Z6INZ0</accession>
<reference evidence="1 2" key="1">
    <citation type="journal article" date="2018" name="Microbiol. Resour. Announc.">
        <title>Complete Genome Sequence of Acidithiobacillus ferridurans JCM 18981.</title>
        <authorList>
            <person name="Miyauchi T."/>
            <person name="Kouzuma A."/>
            <person name="Abe T."/>
            <person name="Watanabe K."/>
        </authorList>
    </citation>
    <scope>NUCLEOTIDE SEQUENCE [LARGE SCALE GENOMIC DNA]</scope>
    <source>
        <strain evidence="2">ATCC 33020 / DSM 29468 / JCM 18981 / 11Fe</strain>
    </source>
</reference>
<evidence type="ECO:0000313" key="1">
    <source>
        <dbReference type="EMBL" id="BBF66423.1"/>
    </source>
</evidence>
<gene>
    <name evidence="1" type="ORF">AFERRID_26410</name>
</gene>
<dbReference type="EMBL" id="AP018795">
    <property type="protein sequence ID" value="BBF66423.1"/>
    <property type="molecule type" value="Genomic_DNA"/>
</dbReference>
<dbReference type="KEGG" id="afj:AFERRID_26410"/>
<sequence length="153" mass="16819">MALPIVAKVKLTGSYADKVRIAAASRRMKLGPLVADYAMRGIDAEKVDGSDGSKLADFERRICATILASRSDLETVQAQIDLLAAMLDTFVKLMLVHLPEPGTEREATEASALARYERFIKQVSTAFDGDRPQALKKIGVLIQKRIETAEENR</sequence>
<protein>
    <submittedName>
        <fullName evidence="1">Uncharacterized protein</fullName>
    </submittedName>
</protein>
<organism evidence="1 2">
    <name type="scientific">Acidithiobacillus ferridurans</name>
    <dbReference type="NCBI Taxonomy" id="1232575"/>
    <lineage>
        <taxon>Bacteria</taxon>
        <taxon>Pseudomonadati</taxon>
        <taxon>Pseudomonadota</taxon>
        <taxon>Acidithiobacillia</taxon>
        <taxon>Acidithiobacillales</taxon>
        <taxon>Acidithiobacillaceae</taxon>
        <taxon>Acidithiobacillus</taxon>
    </lineage>
</organism>
<evidence type="ECO:0000313" key="2">
    <source>
        <dbReference type="Proteomes" id="UP000280188"/>
    </source>
</evidence>
<name>A0A2Z6INZ0_ACIFI</name>